<dbReference type="EMBL" id="LGCM01000029">
    <property type="protein sequence ID" value="KPL83585.1"/>
    <property type="molecule type" value="Genomic_DNA"/>
</dbReference>
<sequence>MLTSTVILLVVAVLVIVLQSLGQGQNRVFEGEDRAAILAYAQPASQALIEALDQGDFEAFSANFGRKMERQFTQADFDALRASLAPLGGYQDFAVQQVEFYNGYIITTCHVNYAQGAADFKIILSPKKTHTLEGVSVRLPTP</sequence>
<evidence type="ECO:0000313" key="2">
    <source>
        <dbReference type="Proteomes" id="UP000050501"/>
    </source>
</evidence>
<dbReference type="Gene3D" id="3.10.450.590">
    <property type="match status" value="1"/>
</dbReference>
<keyword evidence="2" id="KW-1185">Reference proteome</keyword>
<organism evidence="1 2">
    <name type="scientific">Levilinea saccharolytica</name>
    <dbReference type="NCBI Taxonomy" id="229921"/>
    <lineage>
        <taxon>Bacteria</taxon>
        <taxon>Bacillati</taxon>
        <taxon>Chloroflexota</taxon>
        <taxon>Anaerolineae</taxon>
        <taxon>Anaerolineales</taxon>
        <taxon>Anaerolineaceae</taxon>
        <taxon>Levilinea</taxon>
    </lineage>
</organism>
<evidence type="ECO:0008006" key="3">
    <source>
        <dbReference type="Google" id="ProtNLM"/>
    </source>
</evidence>
<dbReference type="AlphaFoldDB" id="A0A0P6YF51"/>
<evidence type="ECO:0000313" key="1">
    <source>
        <dbReference type="EMBL" id="KPL83585.1"/>
    </source>
</evidence>
<name>A0A0P6YF51_9CHLR</name>
<gene>
    <name evidence="1" type="ORF">ADN01_07705</name>
</gene>
<dbReference type="STRING" id="229921.ADN01_07705"/>
<proteinExistence type="predicted"/>
<reference evidence="1 2" key="1">
    <citation type="submission" date="2015-07" db="EMBL/GenBank/DDBJ databases">
        <title>Genome sequence of Levilinea saccharolytica DSM 16555.</title>
        <authorList>
            <person name="Hemp J."/>
            <person name="Ward L.M."/>
            <person name="Pace L.A."/>
            <person name="Fischer W.W."/>
        </authorList>
    </citation>
    <scope>NUCLEOTIDE SEQUENCE [LARGE SCALE GENOMIC DNA]</scope>
    <source>
        <strain evidence="1 2">KIBI-1</strain>
    </source>
</reference>
<dbReference type="Proteomes" id="UP000050501">
    <property type="component" value="Unassembled WGS sequence"/>
</dbReference>
<accession>A0A0P6YF51</accession>
<comment type="caution">
    <text evidence="1">The sequence shown here is derived from an EMBL/GenBank/DDBJ whole genome shotgun (WGS) entry which is preliminary data.</text>
</comment>
<protein>
    <recommendedName>
        <fullName evidence="3">DUF3887 domain-containing protein</fullName>
    </recommendedName>
</protein>